<proteinExistence type="predicted"/>
<protein>
    <submittedName>
        <fullName evidence="1">Uncharacterized protein</fullName>
    </submittedName>
</protein>
<evidence type="ECO:0000313" key="1">
    <source>
        <dbReference type="EMBL" id="CAF0816145.1"/>
    </source>
</evidence>
<dbReference type="AlphaFoldDB" id="A0A813TTT8"/>
<gene>
    <name evidence="1" type="ORF">RFH988_LOCUS4692</name>
</gene>
<sequence length="153" mass="18627">MDIITKYCNNKSKNDSTNSKIKLFYYPSRIIVEIFTITLQLLTIIVDSVRNEAQNEIRYETFSEVPLRILYDINNFEKILNNFRQLSIHDEIVYRLDKFSYLTILSEYFKLLLQRTHILTILDYSHKKHGVYQYKHHRHELYVEYLISIITYY</sequence>
<reference evidence="1" key="1">
    <citation type="submission" date="2021-02" db="EMBL/GenBank/DDBJ databases">
        <authorList>
            <person name="Nowell W R."/>
        </authorList>
    </citation>
    <scope>NUCLEOTIDE SEQUENCE</scope>
</reference>
<accession>A0A813TTT8</accession>
<evidence type="ECO:0000313" key="2">
    <source>
        <dbReference type="Proteomes" id="UP000663882"/>
    </source>
</evidence>
<organism evidence="1 2">
    <name type="scientific">Rotaria sordida</name>
    <dbReference type="NCBI Taxonomy" id="392033"/>
    <lineage>
        <taxon>Eukaryota</taxon>
        <taxon>Metazoa</taxon>
        <taxon>Spiralia</taxon>
        <taxon>Gnathifera</taxon>
        <taxon>Rotifera</taxon>
        <taxon>Eurotatoria</taxon>
        <taxon>Bdelloidea</taxon>
        <taxon>Philodinida</taxon>
        <taxon>Philodinidae</taxon>
        <taxon>Rotaria</taxon>
    </lineage>
</organism>
<name>A0A813TTT8_9BILA</name>
<dbReference type="Proteomes" id="UP000663882">
    <property type="component" value="Unassembled WGS sequence"/>
</dbReference>
<comment type="caution">
    <text evidence="1">The sequence shown here is derived from an EMBL/GenBank/DDBJ whole genome shotgun (WGS) entry which is preliminary data.</text>
</comment>
<dbReference type="EMBL" id="CAJNOO010000124">
    <property type="protein sequence ID" value="CAF0816145.1"/>
    <property type="molecule type" value="Genomic_DNA"/>
</dbReference>